<evidence type="ECO:0000256" key="9">
    <source>
        <dbReference type="RuleBase" id="RU361171"/>
    </source>
</evidence>
<dbReference type="RefSeq" id="WP_062006939.1">
    <property type="nucleotide sequence ID" value="NZ_CP012677.1"/>
</dbReference>
<dbReference type="Gene3D" id="3.90.1150.160">
    <property type="match status" value="1"/>
</dbReference>
<evidence type="ECO:0000256" key="5">
    <source>
        <dbReference type="ARBA" id="ARBA00023239"/>
    </source>
</evidence>
<accession>A0A0M3UGA5</accession>
<comment type="cofactor">
    <cofactor evidence="1 7 8">
        <name>pyridoxal 5'-phosphate</name>
        <dbReference type="ChEBI" id="CHEBI:597326"/>
    </cofactor>
</comment>
<dbReference type="PATRIC" id="fig|656366.3.peg.1949"/>
<dbReference type="InterPro" id="IPR002129">
    <property type="entry name" value="PyrdxlP-dep_de-COase"/>
</dbReference>
<dbReference type="KEGG" id="aaq:AOC05_08970"/>
<dbReference type="GO" id="GO:0004058">
    <property type="term" value="F:aromatic-L-amino-acid decarboxylase activity"/>
    <property type="evidence" value="ECO:0007669"/>
    <property type="project" value="UniProtKB-ARBA"/>
</dbReference>
<dbReference type="InterPro" id="IPR015421">
    <property type="entry name" value="PyrdxlP-dep_Trfase_major"/>
</dbReference>
<evidence type="ECO:0000256" key="8">
    <source>
        <dbReference type="RuleBase" id="RU000382"/>
    </source>
</evidence>
<dbReference type="SUPFAM" id="SSF53383">
    <property type="entry name" value="PLP-dependent transferases"/>
    <property type="match status" value="1"/>
</dbReference>
<keyword evidence="12" id="KW-1185">Reference proteome</keyword>
<evidence type="ECO:0000256" key="7">
    <source>
        <dbReference type="PIRSR" id="PIRSR602129-50"/>
    </source>
</evidence>
<evidence type="ECO:0000256" key="10">
    <source>
        <dbReference type="SAM" id="MobiDB-lite"/>
    </source>
</evidence>
<dbReference type="FunFam" id="3.40.640.10:FF:000017">
    <property type="entry name" value="Glutamate decarboxylase"/>
    <property type="match status" value="1"/>
</dbReference>
<dbReference type="GO" id="GO:0006538">
    <property type="term" value="P:L-glutamate catabolic process"/>
    <property type="evidence" value="ECO:0007669"/>
    <property type="project" value="TreeGrafter"/>
</dbReference>
<dbReference type="GO" id="GO:0004351">
    <property type="term" value="F:glutamate decarboxylase activity"/>
    <property type="evidence" value="ECO:0007669"/>
    <property type="project" value="UniProtKB-EC"/>
</dbReference>
<keyword evidence="5 8" id="KW-0456">Lyase</keyword>
<evidence type="ECO:0000313" key="12">
    <source>
        <dbReference type="Proteomes" id="UP000062833"/>
    </source>
</evidence>
<reference evidence="11" key="1">
    <citation type="submission" date="2016-03" db="EMBL/GenBank/DDBJ databases">
        <title>Complete genome of Arthrobacter alpinus strain R3.8.</title>
        <authorList>
            <person name="See-Too W.S."/>
            <person name="Chan K.G."/>
        </authorList>
    </citation>
    <scope>NUCLEOTIDE SEQUENCE</scope>
    <source>
        <strain evidence="11">R3.8</strain>
    </source>
</reference>
<name>A0A0M3UGA5_9MICC</name>
<feature type="modified residue" description="N6-(pyridoxal phosphate)lysine" evidence="7">
    <location>
        <position position="276"/>
    </location>
</feature>
<dbReference type="GO" id="GO:0030170">
    <property type="term" value="F:pyridoxal phosphate binding"/>
    <property type="evidence" value="ECO:0007669"/>
    <property type="project" value="InterPro"/>
</dbReference>
<gene>
    <name evidence="11" type="ORF">AOC05_08970</name>
</gene>
<keyword evidence="4 7" id="KW-0663">Pyridoxal phosphate</keyword>
<evidence type="ECO:0000256" key="2">
    <source>
        <dbReference type="ARBA" id="ARBA00009533"/>
    </source>
</evidence>
<evidence type="ECO:0000256" key="1">
    <source>
        <dbReference type="ARBA" id="ARBA00001933"/>
    </source>
</evidence>
<dbReference type="Proteomes" id="UP000062833">
    <property type="component" value="Chromosome"/>
</dbReference>
<proteinExistence type="inferred from homology"/>
<evidence type="ECO:0000313" key="11">
    <source>
        <dbReference type="EMBL" id="ALE92419.1"/>
    </source>
</evidence>
<protein>
    <recommendedName>
        <fullName evidence="3 9">Glutamate decarboxylase</fullName>
        <ecNumber evidence="3 9">4.1.1.15</ecNumber>
    </recommendedName>
</protein>
<dbReference type="PANTHER" id="PTHR43321:SF3">
    <property type="entry name" value="GLUTAMATE DECARBOXYLASE"/>
    <property type="match status" value="1"/>
</dbReference>
<dbReference type="GO" id="GO:0005829">
    <property type="term" value="C:cytosol"/>
    <property type="evidence" value="ECO:0007669"/>
    <property type="project" value="TreeGrafter"/>
</dbReference>
<feature type="region of interest" description="Disordered" evidence="10">
    <location>
        <begin position="1"/>
        <end position="32"/>
    </location>
</feature>
<dbReference type="OrthoDB" id="3401800at2"/>
<keyword evidence="9" id="KW-0210">Decarboxylase</keyword>
<evidence type="ECO:0000256" key="6">
    <source>
        <dbReference type="ARBA" id="ARBA00048868"/>
    </source>
</evidence>
<dbReference type="InterPro" id="IPR015424">
    <property type="entry name" value="PyrdxlP-dep_Trfase"/>
</dbReference>
<dbReference type="Gene3D" id="4.10.280.50">
    <property type="match status" value="1"/>
</dbReference>
<dbReference type="PANTHER" id="PTHR43321">
    <property type="entry name" value="GLUTAMATE DECARBOXYLASE"/>
    <property type="match status" value="1"/>
</dbReference>
<dbReference type="EMBL" id="CP012677">
    <property type="protein sequence ID" value="ALE92419.1"/>
    <property type="molecule type" value="Genomic_DNA"/>
</dbReference>
<dbReference type="InterPro" id="IPR010107">
    <property type="entry name" value="Glutamate_decarboxylase"/>
</dbReference>
<dbReference type="NCBIfam" id="TIGR01788">
    <property type="entry name" value="Glu-decarb-GAD"/>
    <property type="match status" value="1"/>
</dbReference>
<dbReference type="Pfam" id="PF00282">
    <property type="entry name" value="Pyridoxal_deC"/>
    <property type="match status" value="1"/>
</dbReference>
<comment type="similarity">
    <text evidence="2 8">Belongs to the group II decarboxylase family.</text>
</comment>
<dbReference type="Gene3D" id="3.40.640.10">
    <property type="entry name" value="Type I PLP-dependent aspartate aminotransferase-like (Major domain)"/>
    <property type="match status" value="1"/>
</dbReference>
<dbReference type="AlphaFoldDB" id="A0A0M3UGA5"/>
<dbReference type="EC" id="4.1.1.15" evidence="3 9"/>
<organism evidence="11 12">
    <name type="scientific">Arthrobacter alpinus</name>
    <dbReference type="NCBI Taxonomy" id="656366"/>
    <lineage>
        <taxon>Bacteria</taxon>
        <taxon>Bacillati</taxon>
        <taxon>Actinomycetota</taxon>
        <taxon>Actinomycetes</taxon>
        <taxon>Micrococcales</taxon>
        <taxon>Micrococcaceae</taxon>
        <taxon>Arthrobacter</taxon>
    </lineage>
</organism>
<sequence>MSLHKHHPQHEEKITDSAFDGGVGSIPRHRLPRHTQDADAALRFVQDELMLDGNARQNLATFVTTWMEPQAATLIQASLEKNIIDKDEYPRSAEIERRCVNILANLWNASTPAGGEDAIGCSTTGSSEAAMLAGMALKWRWRARREEAGANASKPNLVMGANVQVCWEKFARYWDVEARLVPLDGATHLTADQAAAACDENTIAVVAVLGSTFDGSYEPVAEIAAALDALQASTGLDIPLHVDAASGGFIAPFLDQELLWDFRLDRVKSINASGHKYGLVYPGVGWVVWRSSDDLPRELIFSVDYLGGSMPTFALNFSRPASQVIAQYYTLVRYGFDGYQRIQQRARDIATTIAQGVEKLGPFTLLSRGEELPVLAFKLTTPDGWDVYDLSHELRSFGWIVPAYPMPKGMADVDVLRVVVRNGFTFDLAEMFLADLAKSVARLSGQQQARVAFHH</sequence>
<evidence type="ECO:0000256" key="4">
    <source>
        <dbReference type="ARBA" id="ARBA00022898"/>
    </source>
</evidence>
<comment type="catalytic activity">
    <reaction evidence="6 9">
        <text>L-glutamate + H(+) = 4-aminobutanoate + CO2</text>
        <dbReference type="Rhea" id="RHEA:17785"/>
        <dbReference type="ChEBI" id="CHEBI:15378"/>
        <dbReference type="ChEBI" id="CHEBI:16526"/>
        <dbReference type="ChEBI" id="CHEBI:29985"/>
        <dbReference type="ChEBI" id="CHEBI:59888"/>
        <dbReference type="EC" id="4.1.1.15"/>
    </reaction>
</comment>
<evidence type="ECO:0000256" key="3">
    <source>
        <dbReference type="ARBA" id="ARBA00012421"/>
    </source>
</evidence>